<feature type="domain" description="Paraneoplastic antigen Ma-like C-terminal" evidence="2">
    <location>
        <begin position="353"/>
        <end position="514"/>
    </location>
</feature>
<feature type="region of interest" description="Disordered" evidence="1">
    <location>
        <begin position="305"/>
        <end position="324"/>
    </location>
</feature>
<keyword evidence="5" id="KW-1185">Reference proteome</keyword>
<evidence type="ECO:0000313" key="5">
    <source>
        <dbReference type="Proteomes" id="UP001314169"/>
    </source>
</evidence>
<evidence type="ECO:0000313" key="4">
    <source>
        <dbReference type="EMBL" id="CAK6450110.1"/>
    </source>
</evidence>
<dbReference type="PANTHER" id="PTHR23095">
    <property type="entry name" value="PARANEOPLASTIC ANTIGEN"/>
    <property type="match status" value="1"/>
</dbReference>
<proteinExistence type="predicted"/>
<reference evidence="4" key="1">
    <citation type="submission" date="2023-12" db="EMBL/GenBank/DDBJ databases">
        <authorList>
            <person name="Brown T."/>
        </authorList>
    </citation>
    <scope>NUCLEOTIDE SEQUENCE</scope>
</reference>
<feature type="domain" description="Paraneoplastic antigen Ma-like N-terminal" evidence="3">
    <location>
        <begin position="1"/>
        <end position="92"/>
    </location>
</feature>
<organism evidence="4 5">
    <name type="scientific">Pipistrellus nathusii</name>
    <name type="common">Nathusius' pipistrelle</name>
    <dbReference type="NCBI Taxonomy" id="59473"/>
    <lineage>
        <taxon>Eukaryota</taxon>
        <taxon>Metazoa</taxon>
        <taxon>Chordata</taxon>
        <taxon>Craniata</taxon>
        <taxon>Vertebrata</taxon>
        <taxon>Euteleostomi</taxon>
        <taxon>Mammalia</taxon>
        <taxon>Eutheria</taxon>
        <taxon>Laurasiatheria</taxon>
        <taxon>Chiroptera</taxon>
        <taxon>Yangochiroptera</taxon>
        <taxon>Vespertilionidae</taxon>
        <taxon>Pipistrellus</taxon>
    </lineage>
</organism>
<feature type="non-terminal residue" evidence="4">
    <location>
        <position position="1"/>
    </location>
</feature>
<dbReference type="PANTHER" id="PTHR23095:SF20">
    <property type="entry name" value="PARANEOPLASTIC ANTIGEN MA6E"/>
    <property type="match status" value="1"/>
</dbReference>
<feature type="region of interest" description="Disordered" evidence="1">
    <location>
        <begin position="98"/>
        <end position="163"/>
    </location>
</feature>
<gene>
    <name evidence="4" type="ORF">MPIPNATIZW_LOCUS18416</name>
</gene>
<protein>
    <submittedName>
        <fullName evidence="4">Uncharacterized protein</fullName>
    </submittedName>
</protein>
<name>A0ABP0AI25_PIPNA</name>
<feature type="non-terminal residue" evidence="4">
    <location>
        <position position="637"/>
    </location>
</feature>
<dbReference type="InterPro" id="IPR048270">
    <property type="entry name" value="PNMA_C"/>
</dbReference>
<dbReference type="Proteomes" id="UP001314169">
    <property type="component" value="Chromosome X"/>
</dbReference>
<dbReference type="InterPro" id="IPR048271">
    <property type="entry name" value="PNMA_N"/>
</dbReference>
<evidence type="ECO:0000259" key="3">
    <source>
        <dbReference type="Pfam" id="PF20846"/>
    </source>
</evidence>
<dbReference type="Pfam" id="PF14893">
    <property type="entry name" value="PNMA"/>
    <property type="match status" value="1"/>
</dbReference>
<sequence>MALTILRDWCGLMAVNAQRSLLILGIPEDCEEEEFQEAVGAALSPLGRYRVLGKIFRRELRSRVALVEFTEYLNRSLIPRQIPGRGGPWTVVFLPQVPDADSQDRPDFPAQPPRPAVAGRADGARAAVEEGDAGEEGAAGEGETAGEEGAGGDKEIAGEEGAAGDKEIAGEEGAAGEDVAVGEDIPAGEDVASGEDMAVYEDAAVGEDILAGDDMDAREDIPAGEDVAIDEDIPAGEHVVSCAEMAAREDVAAGEARHAGHDIAVGEDIAIGELGAEDEGAESDEEGASGDTGIAGMAGSVSMAGAAGEAGSSDEEAVGMAGAPGQAGAWNEQWRQALQPLLENMAYQELRSFSGMEEPGHEQESFENWLDHANDMLYLWRHISERERRRRLVESLQGPALDLVSRLIDENPDIAVQDCLATLIQVFGNKDTRTTARLRFMTCAQRPQETLFAYVMRLEGLLQAAMEKGAIQPSTADQVRARQVLMRARPNETLWNKLRRMRLERRPPGFLGMLRLIRESEAWEATPTTSQQQFPVEEGSWIDIGDLPASEAPLACEEAQAARACEEAHAALALGGAHVCPVYRGAPAAEACEDDQYFLACEEAEAALARERAQVALACEFAQAALAHEDAQASLAC</sequence>
<dbReference type="EMBL" id="OY882879">
    <property type="protein sequence ID" value="CAK6450110.1"/>
    <property type="molecule type" value="Genomic_DNA"/>
</dbReference>
<dbReference type="Pfam" id="PF20846">
    <property type="entry name" value="PNMA_N"/>
    <property type="match status" value="1"/>
</dbReference>
<feature type="compositionally biased region" description="Low complexity" evidence="1">
    <location>
        <begin position="116"/>
        <end position="126"/>
    </location>
</feature>
<evidence type="ECO:0000256" key="1">
    <source>
        <dbReference type="SAM" id="MobiDB-lite"/>
    </source>
</evidence>
<feature type="compositionally biased region" description="Basic and acidic residues" evidence="1">
    <location>
        <begin position="151"/>
        <end position="163"/>
    </location>
</feature>
<evidence type="ECO:0000259" key="2">
    <source>
        <dbReference type="Pfam" id="PF14893"/>
    </source>
</evidence>
<dbReference type="InterPro" id="IPR026523">
    <property type="entry name" value="PNMA"/>
</dbReference>
<accession>A0ABP0AI25</accession>